<feature type="transmembrane region" description="Helical" evidence="1">
    <location>
        <begin position="15"/>
        <end position="35"/>
    </location>
</feature>
<keyword evidence="3" id="KW-1185">Reference proteome</keyword>
<sequence length="229" mass="25341">MERHPSRTTQTENRWPVAVALLLALALYAFLPSSLFPEQRLVVIGLALLLMVPLVIMNPRRLNQETRWSRIIGLVLALLLVASNQVTIVFLIGDLVAGSRDTSGLLLSSLQVWVTNAIAFALLYWELDRGGPVARALTARDQLPPADFRFPQDEDDDAVTEVATRSSKVEDWMPSFVDYLYTSASTSMAYSATDAMPLSHRFKLLNLLQAFGSFVILALVIARAVNILA</sequence>
<dbReference type="EMBL" id="JBCLVG010000001">
    <property type="protein sequence ID" value="MEN1945781.1"/>
    <property type="molecule type" value="Genomic_DNA"/>
</dbReference>
<feature type="transmembrane region" description="Helical" evidence="1">
    <location>
        <begin position="204"/>
        <end position="225"/>
    </location>
</feature>
<gene>
    <name evidence="2" type="ORF">WJX64_04415</name>
</gene>
<keyword evidence="1" id="KW-1133">Transmembrane helix</keyword>
<evidence type="ECO:0000256" key="1">
    <source>
        <dbReference type="SAM" id="Phobius"/>
    </source>
</evidence>
<feature type="transmembrane region" description="Helical" evidence="1">
    <location>
        <begin position="41"/>
        <end position="59"/>
    </location>
</feature>
<dbReference type="RefSeq" id="WP_342112205.1">
    <property type="nucleotide sequence ID" value="NZ_JBCAUN010000001.1"/>
</dbReference>
<keyword evidence="1" id="KW-0812">Transmembrane</keyword>
<protein>
    <recommendedName>
        <fullName evidence="4">DUF1345 domain-containing protein</fullName>
    </recommendedName>
</protein>
<feature type="transmembrane region" description="Helical" evidence="1">
    <location>
        <begin position="71"/>
        <end position="93"/>
    </location>
</feature>
<feature type="transmembrane region" description="Helical" evidence="1">
    <location>
        <begin position="105"/>
        <end position="125"/>
    </location>
</feature>
<accession>A0ABU9W1A7</accession>
<dbReference type="Proteomes" id="UP001425155">
    <property type="component" value="Unassembled WGS sequence"/>
</dbReference>
<evidence type="ECO:0000313" key="2">
    <source>
        <dbReference type="EMBL" id="MEN1945781.1"/>
    </source>
</evidence>
<organism evidence="2 3">
    <name type="scientific">Leifsonia stereocauli</name>
    <dbReference type="NCBI Taxonomy" id="3134136"/>
    <lineage>
        <taxon>Bacteria</taxon>
        <taxon>Bacillati</taxon>
        <taxon>Actinomycetota</taxon>
        <taxon>Actinomycetes</taxon>
        <taxon>Micrococcales</taxon>
        <taxon>Microbacteriaceae</taxon>
        <taxon>Leifsonia</taxon>
    </lineage>
</organism>
<reference evidence="2 3" key="1">
    <citation type="submission" date="2024-03" db="EMBL/GenBank/DDBJ databases">
        <title>YIM 134122 draft genome.</title>
        <authorList>
            <person name="Zuo S."/>
            <person name="Xiong L."/>
        </authorList>
    </citation>
    <scope>NUCLEOTIDE SEQUENCE [LARGE SCALE GENOMIC DNA]</scope>
    <source>
        <strain evidence="2 3">YIM 134122</strain>
    </source>
</reference>
<name>A0ABU9W1A7_9MICO</name>
<evidence type="ECO:0000313" key="3">
    <source>
        <dbReference type="Proteomes" id="UP001425155"/>
    </source>
</evidence>
<keyword evidence="1" id="KW-0472">Membrane</keyword>
<comment type="caution">
    <text evidence="2">The sequence shown here is derived from an EMBL/GenBank/DDBJ whole genome shotgun (WGS) entry which is preliminary data.</text>
</comment>
<evidence type="ECO:0008006" key="4">
    <source>
        <dbReference type="Google" id="ProtNLM"/>
    </source>
</evidence>
<dbReference type="SUPFAM" id="SSF81324">
    <property type="entry name" value="Voltage-gated potassium channels"/>
    <property type="match status" value="1"/>
</dbReference>
<proteinExistence type="predicted"/>